<protein>
    <submittedName>
        <fullName evidence="2">GNAT family N-acetyltransferase</fullName>
    </submittedName>
</protein>
<dbReference type="EMBL" id="JBEWLZ010000001">
    <property type="protein sequence ID" value="MET1488765.1"/>
    <property type="molecule type" value="Genomic_DNA"/>
</dbReference>
<dbReference type="SUPFAM" id="SSF55729">
    <property type="entry name" value="Acyl-CoA N-acyltransferases (Nat)"/>
    <property type="match status" value="1"/>
</dbReference>
<dbReference type="PROSITE" id="PS51186">
    <property type="entry name" value="GNAT"/>
    <property type="match status" value="1"/>
</dbReference>
<feature type="domain" description="N-acetyltransferase" evidence="1">
    <location>
        <begin position="13"/>
        <end position="178"/>
    </location>
</feature>
<dbReference type="PANTHER" id="PTHR43792">
    <property type="entry name" value="GNAT FAMILY, PUTATIVE (AFU_ORTHOLOGUE AFUA_3G00765)-RELATED-RELATED"/>
    <property type="match status" value="1"/>
</dbReference>
<sequence>MSWPPETLQTARLRLRKPLASDAEAVFGQLSGDAEVTRHLGWLTHHELAQSRQQISLDLLRWSRGSAWTWIVELDAHPVGMFRYSLVEPHMLRIGVMLARRHHGQGLMSEVTRRMIDEAFRVSAFHRIEALCDADNLPSRRMLERAGLRCEGRLASCIIHPNLSSLPRDAWLYAISRQQAQDAALIHPHRIPLEPSAP</sequence>
<evidence type="ECO:0000313" key="2">
    <source>
        <dbReference type="EMBL" id="MET1488765.1"/>
    </source>
</evidence>
<organism evidence="2 3">
    <name type="scientific">Uliginosibacterium paludis</name>
    <dbReference type="NCBI Taxonomy" id="1615952"/>
    <lineage>
        <taxon>Bacteria</taxon>
        <taxon>Pseudomonadati</taxon>
        <taxon>Pseudomonadota</taxon>
        <taxon>Betaproteobacteria</taxon>
        <taxon>Rhodocyclales</taxon>
        <taxon>Zoogloeaceae</taxon>
        <taxon>Uliginosibacterium</taxon>
    </lineage>
</organism>
<dbReference type="InterPro" id="IPR016181">
    <property type="entry name" value="Acyl_CoA_acyltransferase"/>
</dbReference>
<dbReference type="Gene3D" id="3.40.630.30">
    <property type="match status" value="1"/>
</dbReference>
<name>A0ABV2CLI3_9RHOO</name>
<dbReference type="InterPro" id="IPR000182">
    <property type="entry name" value="GNAT_dom"/>
</dbReference>
<gene>
    <name evidence="2" type="ORF">ABVT11_02915</name>
</gene>
<reference evidence="2 3" key="1">
    <citation type="submission" date="2024-07" db="EMBL/GenBank/DDBJ databases">
        <title>Uliginosibacterium paludis KCTC:42655.</title>
        <authorList>
            <person name="Kim M.K."/>
        </authorList>
    </citation>
    <scope>NUCLEOTIDE SEQUENCE [LARGE SCALE GENOMIC DNA]</scope>
    <source>
        <strain evidence="2 3">KCTC 42655</strain>
    </source>
</reference>
<dbReference type="RefSeq" id="WP_345927170.1">
    <property type="nucleotide sequence ID" value="NZ_JBDIVF010000003.1"/>
</dbReference>
<evidence type="ECO:0000313" key="3">
    <source>
        <dbReference type="Proteomes" id="UP001548590"/>
    </source>
</evidence>
<proteinExistence type="predicted"/>
<dbReference type="InterPro" id="IPR051531">
    <property type="entry name" value="N-acetyltransferase"/>
</dbReference>
<dbReference type="Pfam" id="PF13302">
    <property type="entry name" value="Acetyltransf_3"/>
    <property type="match status" value="1"/>
</dbReference>
<keyword evidence="3" id="KW-1185">Reference proteome</keyword>
<accession>A0ABV2CLI3</accession>
<dbReference type="Proteomes" id="UP001548590">
    <property type="component" value="Unassembled WGS sequence"/>
</dbReference>
<comment type="caution">
    <text evidence="2">The sequence shown here is derived from an EMBL/GenBank/DDBJ whole genome shotgun (WGS) entry which is preliminary data.</text>
</comment>
<evidence type="ECO:0000259" key="1">
    <source>
        <dbReference type="PROSITE" id="PS51186"/>
    </source>
</evidence>